<dbReference type="Proteomes" id="UP000611723">
    <property type="component" value="Unassembled WGS sequence"/>
</dbReference>
<dbReference type="InterPro" id="IPR043741">
    <property type="entry name" value="DUF5686"/>
</dbReference>
<keyword evidence="1" id="KW-0378">Hydrolase</keyword>
<dbReference type="GO" id="GO:0030246">
    <property type="term" value="F:carbohydrate binding"/>
    <property type="evidence" value="ECO:0007669"/>
    <property type="project" value="InterPro"/>
</dbReference>
<evidence type="ECO:0000313" key="1">
    <source>
        <dbReference type="EMBL" id="MBK6264130.1"/>
    </source>
</evidence>
<organism evidence="1 2">
    <name type="scientific">Marivirga aurantiaca</name>
    <dbReference type="NCBI Taxonomy" id="2802615"/>
    <lineage>
        <taxon>Bacteria</taxon>
        <taxon>Pseudomonadati</taxon>
        <taxon>Bacteroidota</taxon>
        <taxon>Cytophagia</taxon>
        <taxon>Cytophagales</taxon>
        <taxon>Marivirgaceae</taxon>
        <taxon>Marivirga</taxon>
    </lineage>
</organism>
<dbReference type="InterPro" id="IPR013784">
    <property type="entry name" value="Carb-bd-like_fold"/>
</dbReference>
<dbReference type="Pfam" id="PF18939">
    <property type="entry name" value="DUF5686"/>
    <property type="match status" value="1"/>
</dbReference>
<keyword evidence="1" id="KW-0645">Protease</keyword>
<dbReference type="Pfam" id="PF13715">
    <property type="entry name" value="CarbopepD_reg_2"/>
    <property type="match status" value="1"/>
</dbReference>
<sequence length="829" mass="95272">MSKSPHRKDFDFAINHQPATQYKPTTIKLFFLLLFLLTSNYLLAQMGQLYGSVSTTQGEAMPYANVIILGKSQGTSTNFDGEYSLQLKPGTYKVSYQFVGYKSELKEVTIQAGERLPIHVSLEEEKVYLDAVVVKASSENPAYEIIRNAQKMRKTYLREHENISYEAYTKLFGKSGTNNSSAINLFGTMLNPHKGIFYLSETVSSLYKYNAHEKNEQLKASLIMGDTSNYSKNKSVFIELYESRPFSVVAQTVRNRFISPIANDAFGFYDYDYLGSIEEGNQLLHKIKLLPRSTGTNTFTGEIYIVDKSWRVYKSHLFTNSPIIGKMEINTTYIADEQENVLLPFSTSFILKDKSRELDIYHHNIFYDYVFDAPVPTIDKQANYIVGDSSLQKPDEWWEKQRPISLTEDEQLAYQQSLRLKSKDQNVRENINDSLPKSKKSPFRIFQQALGTGNITLTDNLALKLNVFTFNTVEGGVLKPHFVYRKEMKSGRELETDVALRYGFASRQFYAKGGVSYELNPLSVSKLRLEGGRYIEQISGNTSVSDFVNMAYSLDSKLNYQKLYGRDYISLQWGQELINGLDIKIGSNYNLRHPLENNSDYNWDKKSETAYMPNQSFIQGEYIDFESNQLWESNIAISYQHNRKFDLIKGRKVPLTSKYPKVSVGFDLGVMESEYSRFWANISNNFNFGPVGVSNISVSYGEFLTSNNLTPVDYFHFMGNQTIFYQRQKQYGLSYQLLDYYQYSNDSYFAGANFEHDFGNAIFGRVPLLKKLGLNTYFMANFLQSGDYNSFSELGVGLSMSYLPIRFNYFFGFEGNNYNLHGFMMHTNF</sequence>
<dbReference type="SUPFAM" id="SSF49452">
    <property type="entry name" value="Starch-binding domain-like"/>
    <property type="match status" value="1"/>
</dbReference>
<comment type="caution">
    <text evidence="1">The sequence shown here is derived from an EMBL/GenBank/DDBJ whole genome shotgun (WGS) entry which is preliminary data.</text>
</comment>
<dbReference type="RefSeq" id="WP_201429804.1">
    <property type="nucleotide sequence ID" value="NZ_JAEQBW010000001.1"/>
</dbReference>
<dbReference type="AlphaFoldDB" id="A0A935C625"/>
<keyword evidence="2" id="KW-1185">Reference proteome</keyword>
<protein>
    <submittedName>
        <fullName evidence="1">Carboxypeptidase-like regulatory domain-containing protein</fullName>
    </submittedName>
</protein>
<gene>
    <name evidence="1" type="ORF">JKA74_03695</name>
</gene>
<keyword evidence="1" id="KW-0121">Carboxypeptidase</keyword>
<dbReference type="GO" id="GO:0004180">
    <property type="term" value="F:carboxypeptidase activity"/>
    <property type="evidence" value="ECO:0007669"/>
    <property type="project" value="UniProtKB-KW"/>
</dbReference>
<name>A0A935C625_9BACT</name>
<dbReference type="EMBL" id="JAEQBW010000001">
    <property type="protein sequence ID" value="MBK6264130.1"/>
    <property type="molecule type" value="Genomic_DNA"/>
</dbReference>
<dbReference type="Gene3D" id="2.60.40.1120">
    <property type="entry name" value="Carboxypeptidase-like, regulatory domain"/>
    <property type="match status" value="1"/>
</dbReference>
<proteinExistence type="predicted"/>
<reference evidence="1" key="1">
    <citation type="submission" date="2021-01" db="EMBL/GenBank/DDBJ databases">
        <title>Marivirga aurantiaca sp. nov., isolated from intertidal surface sediments.</title>
        <authorList>
            <person name="Zhang M."/>
        </authorList>
    </citation>
    <scope>NUCLEOTIDE SEQUENCE</scope>
    <source>
        <strain evidence="1">S37H4</strain>
    </source>
</reference>
<accession>A0A935C625</accession>
<evidence type="ECO:0000313" key="2">
    <source>
        <dbReference type="Proteomes" id="UP000611723"/>
    </source>
</evidence>